<dbReference type="InterPro" id="IPR014284">
    <property type="entry name" value="RNA_pol_sigma-70_dom"/>
</dbReference>
<evidence type="ECO:0008006" key="8">
    <source>
        <dbReference type="Google" id="ProtNLM"/>
    </source>
</evidence>
<dbReference type="GO" id="GO:0006352">
    <property type="term" value="P:DNA-templated transcription initiation"/>
    <property type="evidence" value="ECO:0007669"/>
    <property type="project" value="InterPro"/>
</dbReference>
<dbReference type="SUPFAM" id="SSF88946">
    <property type="entry name" value="Sigma2 domain of RNA polymerase sigma factors"/>
    <property type="match status" value="1"/>
</dbReference>
<evidence type="ECO:0000256" key="1">
    <source>
        <dbReference type="ARBA" id="ARBA00010641"/>
    </source>
</evidence>
<gene>
    <name evidence="7" type="ORF">SDC9_50948</name>
</gene>
<dbReference type="SUPFAM" id="SSF88659">
    <property type="entry name" value="Sigma3 and sigma4 domains of RNA polymerase sigma factors"/>
    <property type="match status" value="1"/>
</dbReference>
<dbReference type="InterPro" id="IPR013249">
    <property type="entry name" value="RNA_pol_sigma70_r4_t2"/>
</dbReference>
<sequence length="231" mass="27166">MFFGRYLFLQCSHHILLIIVYKFVKGNYKKAFVFLSNNNKRDFTEADFELLYRKSFLKAVNYCIKYVRDSNTSREIVQNAFVNLWERRETIDTRSGNPEYYLLTSVRNLAFNYLRNRKRETEKIGREISLDDKINIISLSQDPCDETTFREISGIIDKTIASLPEKIHIVFVLSREKHLTYPEIAKELGISVKTVEYRIGKALVIFRKKLAEYLPLFIYLSFSLGCLALLV</sequence>
<evidence type="ECO:0000313" key="7">
    <source>
        <dbReference type="EMBL" id="MPM04669.1"/>
    </source>
</evidence>
<keyword evidence="4" id="KW-0804">Transcription</keyword>
<keyword evidence="3" id="KW-0731">Sigma factor</keyword>
<dbReference type="InterPro" id="IPR036388">
    <property type="entry name" value="WH-like_DNA-bd_sf"/>
</dbReference>
<dbReference type="InterPro" id="IPR014327">
    <property type="entry name" value="RNA_pol_sigma70_bacteroid"/>
</dbReference>
<dbReference type="NCBIfam" id="TIGR02937">
    <property type="entry name" value="sigma70-ECF"/>
    <property type="match status" value="1"/>
</dbReference>
<name>A0A644WM34_9ZZZZ</name>
<dbReference type="InterPro" id="IPR013324">
    <property type="entry name" value="RNA_pol_sigma_r3/r4-like"/>
</dbReference>
<dbReference type="AlphaFoldDB" id="A0A644WM34"/>
<accession>A0A644WM34</accession>
<evidence type="ECO:0000256" key="2">
    <source>
        <dbReference type="ARBA" id="ARBA00023015"/>
    </source>
</evidence>
<evidence type="ECO:0000259" key="6">
    <source>
        <dbReference type="Pfam" id="PF08281"/>
    </source>
</evidence>
<organism evidence="7">
    <name type="scientific">bioreactor metagenome</name>
    <dbReference type="NCBI Taxonomy" id="1076179"/>
    <lineage>
        <taxon>unclassified sequences</taxon>
        <taxon>metagenomes</taxon>
        <taxon>ecological metagenomes</taxon>
    </lineage>
</organism>
<feature type="domain" description="RNA polymerase sigma factor 70 region 4 type 2" evidence="6">
    <location>
        <begin position="155"/>
        <end position="203"/>
    </location>
</feature>
<dbReference type="InterPro" id="IPR013325">
    <property type="entry name" value="RNA_pol_sigma_r2"/>
</dbReference>
<protein>
    <recommendedName>
        <fullName evidence="8">ECF RNA polymerase sigma factor SigW</fullName>
    </recommendedName>
</protein>
<evidence type="ECO:0000256" key="4">
    <source>
        <dbReference type="ARBA" id="ARBA00023163"/>
    </source>
</evidence>
<dbReference type="InterPro" id="IPR039425">
    <property type="entry name" value="RNA_pol_sigma-70-like"/>
</dbReference>
<evidence type="ECO:0000256" key="3">
    <source>
        <dbReference type="ARBA" id="ARBA00023082"/>
    </source>
</evidence>
<comment type="caution">
    <text evidence="7">The sequence shown here is derived from an EMBL/GenBank/DDBJ whole genome shotgun (WGS) entry which is preliminary data.</text>
</comment>
<evidence type="ECO:0000259" key="5">
    <source>
        <dbReference type="Pfam" id="PF04542"/>
    </source>
</evidence>
<reference evidence="7" key="1">
    <citation type="submission" date="2019-08" db="EMBL/GenBank/DDBJ databases">
        <authorList>
            <person name="Kucharzyk K."/>
            <person name="Murdoch R.W."/>
            <person name="Higgins S."/>
            <person name="Loffler F."/>
        </authorList>
    </citation>
    <scope>NUCLEOTIDE SEQUENCE</scope>
</reference>
<keyword evidence="2" id="KW-0805">Transcription regulation</keyword>
<dbReference type="Gene3D" id="1.10.10.10">
    <property type="entry name" value="Winged helix-like DNA-binding domain superfamily/Winged helix DNA-binding domain"/>
    <property type="match status" value="1"/>
</dbReference>
<dbReference type="GO" id="GO:0016987">
    <property type="term" value="F:sigma factor activity"/>
    <property type="evidence" value="ECO:0007669"/>
    <property type="project" value="UniProtKB-KW"/>
</dbReference>
<dbReference type="EMBL" id="VSSQ01001059">
    <property type="protein sequence ID" value="MPM04669.1"/>
    <property type="molecule type" value="Genomic_DNA"/>
</dbReference>
<proteinExistence type="inferred from homology"/>
<dbReference type="PANTHER" id="PTHR43133">
    <property type="entry name" value="RNA POLYMERASE ECF-TYPE SIGMA FACTO"/>
    <property type="match status" value="1"/>
</dbReference>
<dbReference type="PANTHER" id="PTHR43133:SF46">
    <property type="entry name" value="RNA POLYMERASE SIGMA-70 FACTOR ECF SUBFAMILY"/>
    <property type="match status" value="1"/>
</dbReference>
<dbReference type="Pfam" id="PF04542">
    <property type="entry name" value="Sigma70_r2"/>
    <property type="match status" value="1"/>
</dbReference>
<dbReference type="InterPro" id="IPR007627">
    <property type="entry name" value="RNA_pol_sigma70_r2"/>
</dbReference>
<dbReference type="Pfam" id="PF08281">
    <property type="entry name" value="Sigma70_r4_2"/>
    <property type="match status" value="1"/>
</dbReference>
<dbReference type="NCBIfam" id="TIGR02985">
    <property type="entry name" value="Sig70_bacteroi1"/>
    <property type="match status" value="1"/>
</dbReference>
<dbReference type="GO" id="GO:0003677">
    <property type="term" value="F:DNA binding"/>
    <property type="evidence" value="ECO:0007669"/>
    <property type="project" value="InterPro"/>
</dbReference>
<comment type="similarity">
    <text evidence="1">Belongs to the sigma-70 factor family. ECF subfamily.</text>
</comment>
<dbReference type="Gene3D" id="1.10.1740.10">
    <property type="match status" value="1"/>
</dbReference>
<feature type="domain" description="RNA polymerase sigma-70 region 2" evidence="5">
    <location>
        <begin position="59"/>
        <end position="119"/>
    </location>
</feature>